<reference evidence="6 7" key="1">
    <citation type="submission" date="2016-10" db="EMBL/GenBank/DDBJ databases">
        <authorList>
            <person name="Varghese N."/>
            <person name="Submissions S."/>
        </authorList>
    </citation>
    <scope>NUCLEOTIDE SEQUENCE [LARGE SCALE GENOMIC DNA]</scope>
    <source>
        <strain evidence="6 7">ATCC 19403</strain>
    </source>
</reference>
<evidence type="ECO:0000259" key="5">
    <source>
        <dbReference type="Pfam" id="PF17851"/>
    </source>
</evidence>
<evidence type="ECO:0000313" key="7">
    <source>
        <dbReference type="Proteomes" id="UP000198970"/>
    </source>
</evidence>
<protein>
    <submittedName>
        <fullName evidence="6">Beta-xylosidase</fullName>
    </submittedName>
</protein>
<dbReference type="PANTHER" id="PTHR42812">
    <property type="entry name" value="BETA-XYLOSIDASE"/>
    <property type="match status" value="1"/>
</dbReference>
<accession>A0ABY1C3T4</accession>
<dbReference type="SUPFAM" id="SSF75005">
    <property type="entry name" value="Arabinanase/levansucrase/invertase"/>
    <property type="match status" value="1"/>
</dbReference>
<keyword evidence="7" id="KW-1185">Reference proteome</keyword>
<evidence type="ECO:0000256" key="3">
    <source>
        <dbReference type="ARBA" id="ARBA00023295"/>
    </source>
</evidence>
<dbReference type="RefSeq" id="WP_242941347.1">
    <property type="nucleotide sequence ID" value="NZ_LT630003.1"/>
</dbReference>
<dbReference type="Pfam" id="PF04616">
    <property type="entry name" value="Glyco_hydro_43"/>
    <property type="match status" value="1"/>
</dbReference>
<comment type="similarity">
    <text evidence="1 4">Belongs to the glycosyl hydrolase 43 family.</text>
</comment>
<gene>
    <name evidence="6" type="ORF">SAMN02745906_0718</name>
</gene>
<dbReference type="Gene3D" id="2.60.120.200">
    <property type="match status" value="1"/>
</dbReference>
<proteinExistence type="inferred from homology"/>
<evidence type="ECO:0000313" key="6">
    <source>
        <dbReference type="EMBL" id="SET62023.1"/>
    </source>
</evidence>
<dbReference type="SUPFAM" id="SSF49899">
    <property type="entry name" value="Concanavalin A-like lectins/glucanases"/>
    <property type="match status" value="1"/>
</dbReference>
<feature type="domain" description="Beta-xylosidase C-terminal Concanavalin A-like" evidence="5">
    <location>
        <begin position="316"/>
        <end position="519"/>
    </location>
</feature>
<dbReference type="InterPro" id="IPR013320">
    <property type="entry name" value="ConA-like_dom_sf"/>
</dbReference>
<keyword evidence="2 4" id="KW-0378">Hydrolase</keyword>
<dbReference type="Gene3D" id="2.115.10.20">
    <property type="entry name" value="Glycosyl hydrolase domain, family 43"/>
    <property type="match status" value="1"/>
</dbReference>
<dbReference type="EMBL" id="LT630003">
    <property type="protein sequence ID" value="SET62023.1"/>
    <property type="molecule type" value="Genomic_DNA"/>
</dbReference>
<name>A0ABY1C3T4_9FIRM</name>
<dbReference type="PANTHER" id="PTHR42812:SF15">
    <property type="entry name" value="HYDROLASE, PUTATIVE (AFU_ORTHOLOGUE AFUA_2G00930)-RELATED"/>
    <property type="match status" value="1"/>
</dbReference>
<dbReference type="InterPro" id="IPR051795">
    <property type="entry name" value="Glycosyl_Hydrlase_43"/>
</dbReference>
<sequence>MQKYGETIGHKRGMHIWWTDIPDPDVIRVDDTYYMTSTTMHFTPGCPIMRSKDLVHWDIVSYVYDILETSDEMALKNGKHDYGRGSWASCLRYANHTFYVAFTAYNANKTYIFQTKDIESNQWDRYTLEGIYHDMSLLFDEDGKVYMVYGSGTIRVIELTSDAKAVKPKGMDKVVIPNADVGREGGLPAEGSHIYKWNGMYYIFLIAWPPAPLYSGRRIQICYRSDRIDGEYDGKVLLDHDMGFHNKGVAQGGIFNTGTGEWYSLMFQDHGSVGRIPVLVPFIWEEGWPVFEACGKLPNINHVNTERFTSLNIVKSDDFNQLSLSLQWQWNHNHDDRYWSLRERPGWLKLTNGTLCRNISDAPNTLTQRTFGPICSGRALLDISNMKNGDFAGLCAFQDQYGYVGVKLEVDGAKVIMAMAEPEPFEPDNMEYKTGKPEVITESIPLKQKVIYLRIDFDFRDMADTADFYYSLDGSRWSGIGRQLNMSYRLTHFVGYRFALFSYATKEKGGSAWFDYFKV</sequence>
<dbReference type="CDD" id="cd09001">
    <property type="entry name" value="GH43_FsAxh1-like"/>
    <property type="match status" value="1"/>
</dbReference>
<dbReference type="Proteomes" id="UP000198970">
    <property type="component" value="Chromosome I"/>
</dbReference>
<evidence type="ECO:0000256" key="4">
    <source>
        <dbReference type="RuleBase" id="RU361187"/>
    </source>
</evidence>
<evidence type="ECO:0000256" key="1">
    <source>
        <dbReference type="ARBA" id="ARBA00009865"/>
    </source>
</evidence>
<dbReference type="Pfam" id="PF17851">
    <property type="entry name" value="GH43_C2"/>
    <property type="match status" value="1"/>
</dbReference>
<keyword evidence="3 4" id="KW-0326">Glycosidase</keyword>
<dbReference type="InterPro" id="IPR006710">
    <property type="entry name" value="Glyco_hydro_43"/>
</dbReference>
<dbReference type="InterPro" id="IPR041542">
    <property type="entry name" value="GH43_C2"/>
</dbReference>
<evidence type="ECO:0000256" key="2">
    <source>
        <dbReference type="ARBA" id="ARBA00022801"/>
    </source>
</evidence>
<dbReference type="InterPro" id="IPR023296">
    <property type="entry name" value="Glyco_hydro_beta-prop_sf"/>
</dbReference>
<organism evidence="6 7">
    <name type="scientific">Lacrimispora sphenoides JCM 1415</name>
    <dbReference type="NCBI Taxonomy" id="1297793"/>
    <lineage>
        <taxon>Bacteria</taxon>
        <taxon>Bacillati</taxon>
        <taxon>Bacillota</taxon>
        <taxon>Clostridia</taxon>
        <taxon>Lachnospirales</taxon>
        <taxon>Lachnospiraceae</taxon>
        <taxon>Lacrimispora</taxon>
    </lineage>
</organism>